<keyword evidence="3 6" id="KW-0812">Transmembrane</keyword>
<evidence type="ECO:0000313" key="7">
    <source>
        <dbReference type="EMBL" id="MBB5692652.1"/>
    </source>
</evidence>
<dbReference type="InterPro" id="IPR001123">
    <property type="entry name" value="LeuE-type"/>
</dbReference>
<keyword evidence="8" id="KW-1185">Reference proteome</keyword>
<evidence type="ECO:0000256" key="4">
    <source>
        <dbReference type="ARBA" id="ARBA00022989"/>
    </source>
</evidence>
<accession>A0A840YDR6</accession>
<evidence type="ECO:0000256" key="2">
    <source>
        <dbReference type="ARBA" id="ARBA00022475"/>
    </source>
</evidence>
<gene>
    <name evidence="7" type="ORF">FHS87_000667</name>
</gene>
<feature type="transmembrane region" description="Helical" evidence="6">
    <location>
        <begin position="6"/>
        <end position="28"/>
    </location>
</feature>
<proteinExistence type="predicted"/>
<evidence type="ECO:0000256" key="3">
    <source>
        <dbReference type="ARBA" id="ARBA00022692"/>
    </source>
</evidence>
<reference evidence="7 8" key="1">
    <citation type="submission" date="2020-08" db="EMBL/GenBank/DDBJ databases">
        <title>Genomic Encyclopedia of Type Strains, Phase IV (KMG-IV): sequencing the most valuable type-strain genomes for metagenomic binning, comparative biology and taxonomic classification.</title>
        <authorList>
            <person name="Goeker M."/>
        </authorList>
    </citation>
    <scope>NUCLEOTIDE SEQUENCE [LARGE SCALE GENOMIC DNA]</scope>
    <source>
        <strain evidence="7 8">DSM 25622</strain>
    </source>
</reference>
<dbReference type="GO" id="GO:0015171">
    <property type="term" value="F:amino acid transmembrane transporter activity"/>
    <property type="evidence" value="ECO:0007669"/>
    <property type="project" value="TreeGrafter"/>
</dbReference>
<dbReference type="EMBL" id="JACIJD010000002">
    <property type="protein sequence ID" value="MBB5692652.1"/>
    <property type="molecule type" value="Genomic_DNA"/>
</dbReference>
<dbReference type="PANTHER" id="PTHR30086:SF20">
    <property type="entry name" value="ARGININE EXPORTER PROTEIN ARGO-RELATED"/>
    <property type="match status" value="1"/>
</dbReference>
<organism evidence="7 8">
    <name type="scientific">Muricoccus pecuniae</name>
    <dbReference type="NCBI Taxonomy" id="693023"/>
    <lineage>
        <taxon>Bacteria</taxon>
        <taxon>Pseudomonadati</taxon>
        <taxon>Pseudomonadota</taxon>
        <taxon>Alphaproteobacteria</taxon>
        <taxon>Acetobacterales</taxon>
        <taxon>Roseomonadaceae</taxon>
        <taxon>Muricoccus</taxon>
    </lineage>
</organism>
<dbReference type="GO" id="GO:0005886">
    <property type="term" value="C:plasma membrane"/>
    <property type="evidence" value="ECO:0007669"/>
    <property type="project" value="UniProtKB-SubCell"/>
</dbReference>
<feature type="transmembrane region" description="Helical" evidence="6">
    <location>
        <begin position="40"/>
        <end position="59"/>
    </location>
</feature>
<evidence type="ECO:0000256" key="1">
    <source>
        <dbReference type="ARBA" id="ARBA00004651"/>
    </source>
</evidence>
<keyword evidence="2" id="KW-1003">Cell membrane</keyword>
<keyword evidence="4 6" id="KW-1133">Transmembrane helix</keyword>
<evidence type="ECO:0000313" key="8">
    <source>
        <dbReference type="Proteomes" id="UP000580654"/>
    </source>
</evidence>
<feature type="transmembrane region" description="Helical" evidence="6">
    <location>
        <begin position="145"/>
        <end position="172"/>
    </location>
</feature>
<evidence type="ECO:0000256" key="6">
    <source>
        <dbReference type="SAM" id="Phobius"/>
    </source>
</evidence>
<dbReference type="PANTHER" id="PTHR30086">
    <property type="entry name" value="ARGININE EXPORTER PROTEIN ARGO"/>
    <property type="match status" value="1"/>
</dbReference>
<evidence type="ECO:0000256" key="5">
    <source>
        <dbReference type="ARBA" id="ARBA00023136"/>
    </source>
</evidence>
<keyword evidence="5 6" id="KW-0472">Membrane</keyword>
<dbReference type="RefSeq" id="WP_184513818.1">
    <property type="nucleotide sequence ID" value="NZ_JACIJD010000002.1"/>
</dbReference>
<comment type="caution">
    <text evidence="7">The sequence shown here is derived from an EMBL/GenBank/DDBJ whole genome shotgun (WGS) entry which is preliminary data.</text>
</comment>
<dbReference type="Pfam" id="PF01810">
    <property type="entry name" value="LysE"/>
    <property type="match status" value="1"/>
</dbReference>
<dbReference type="Proteomes" id="UP000580654">
    <property type="component" value="Unassembled WGS sequence"/>
</dbReference>
<sequence length="204" mass="20904">MSNTPLLLGLAVGFSIAVPIGPMGILCIQRTLASGMRVGLCTGLGAATVNIAYGAAVVLGMESAAPWMERAGRVLSIAAGIVLLLMAARMLMRRHVAEDAPGQAPRSCASAYLSALAFNAANPMSLLLIFSLLSPIAGTTATSPAAASALLFGMFAAASLWWMLLSGGVALLRSRLRPELLLHANLAAGMLLTAYGTLALARVN</sequence>
<protein>
    <submittedName>
        <fullName evidence="7">Threonine/homoserine/homoserine lactone efflux protein</fullName>
    </submittedName>
</protein>
<feature type="transmembrane region" description="Helical" evidence="6">
    <location>
        <begin position="112"/>
        <end position="133"/>
    </location>
</feature>
<dbReference type="AlphaFoldDB" id="A0A840YDR6"/>
<comment type="subcellular location">
    <subcellularLocation>
        <location evidence="1">Cell membrane</location>
        <topology evidence="1">Multi-pass membrane protein</topology>
    </subcellularLocation>
</comment>
<name>A0A840YDR6_9PROT</name>
<feature type="transmembrane region" description="Helical" evidence="6">
    <location>
        <begin position="71"/>
        <end position="91"/>
    </location>
</feature>
<feature type="transmembrane region" description="Helical" evidence="6">
    <location>
        <begin position="184"/>
        <end position="203"/>
    </location>
</feature>